<name>A0A518K131_9BACT</name>
<dbReference type="Proteomes" id="UP000315082">
    <property type="component" value="Chromosome"/>
</dbReference>
<dbReference type="PANTHER" id="PTHR12726">
    <property type="entry name" value="CERAMIDE GLUCOSYLTRANSFERASE"/>
    <property type="match status" value="1"/>
</dbReference>
<evidence type="ECO:0000313" key="11">
    <source>
        <dbReference type="EMBL" id="QDV71503.1"/>
    </source>
</evidence>
<comment type="pathway">
    <text evidence="3">Sphingolipid metabolism.</text>
</comment>
<reference evidence="11 12" key="1">
    <citation type="submission" date="2019-02" db="EMBL/GenBank/DDBJ databases">
        <title>Deep-cultivation of Planctomycetes and their phenomic and genomic characterization uncovers novel biology.</title>
        <authorList>
            <person name="Wiegand S."/>
            <person name="Jogler M."/>
            <person name="Boedeker C."/>
            <person name="Pinto D."/>
            <person name="Vollmers J."/>
            <person name="Rivas-Marin E."/>
            <person name="Kohn T."/>
            <person name="Peeters S.H."/>
            <person name="Heuer A."/>
            <person name="Rast P."/>
            <person name="Oberbeckmann S."/>
            <person name="Bunk B."/>
            <person name="Jeske O."/>
            <person name="Meyerdierks A."/>
            <person name="Storesund J.E."/>
            <person name="Kallscheuer N."/>
            <person name="Luecker S."/>
            <person name="Lage O.M."/>
            <person name="Pohl T."/>
            <person name="Merkel B.J."/>
            <person name="Hornburger P."/>
            <person name="Mueller R.-W."/>
            <person name="Bruemmer F."/>
            <person name="Labrenz M."/>
            <person name="Spormann A.M."/>
            <person name="Op den Camp H."/>
            <person name="Overmann J."/>
            <person name="Amann R."/>
            <person name="Jetten M.S.M."/>
            <person name="Mascher T."/>
            <person name="Medema M.H."/>
            <person name="Devos D.P."/>
            <person name="Kaster A.-K."/>
            <person name="Ovreas L."/>
            <person name="Rohde M."/>
            <person name="Galperin M.Y."/>
            <person name="Jogler C."/>
        </authorList>
    </citation>
    <scope>NUCLEOTIDE SEQUENCE [LARGE SCALE GENOMIC DNA]</scope>
    <source>
        <strain evidence="11 12">Poly24</strain>
    </source>
</reference>
<keyword evidence="5 11" id="KW-0808">Transferase</keyword>
<proteinExistence type="predicted"/>
<dbReference type="RefSeq" id="WP_231753345.1">
    <property type="nucleotide sequence ID" value="NZ_CP036348.1"/>
</dbReference>
<feature type="region of interest" description="Disordered" evidence="9">
    <location>
        <begin position="391"/>
        <end position="410"/>
    </location>
</feature>
<dbReference type="SUPFAM" id="SSF53448">
    <property type="entry name" value="Nucleotide-diphospho-sugar transferases"/>
    <property type="match status" value="1"/>
</dbReference>
<dbReference type="GO" id="GO:0008120">
    <property type="term" value="F:ceramide glucosyltransferase activity"/>
    <property type="evidence" value="ECO:0007669"/>
    <property type="project" value="TreeGrafter"/>
</dbReference>
<evidence type="ECO:0000256" key="2">
    <source>
        <dbReference type="ARBA" id="ARBA00004760"/>
    </source>
</evidence>
<feature type="transmembrane region" description="Helical" evidence="10">
    <location>
        <begin position="307"/>
        <end position="327"/>
    </location>
</feature>
<comment type="subcellular location">
    <subcellularLocation>
        <location evidence="1">Membrane</location>
        <topology evidence="1">Multi-pass membrane protein</topology>
    </subcellularLocation>
</comment>
<dbReference type="KEGG" id="rcf:Poly24_52400"/>
<evidence type="ECO:0000256" key="1">
    <source>
        <dbReference type="ARBA" id="ARBA00004141"/>
    </source>
</evidence>
<evidence type="ECO:0000256" key="7">
    <source>
        <dbReference type="ARBA" id="ARBA00022989"/>
    </source>
</evidence>
<dbReference type="Gene3D" id="3.90.550.10">
    <property type="entry name" value="Spore Coat Polysaccharide Biosynthesis Protein SpsA, Chain A"/>
    <property type="match status" value="1"/>
</dbReference>
<evidence type="ECO:0000256" key="3">
    <source>
        <dbReference type="ARBA" id="ARBA00004991"/>
    </source>
</evidence>
<evidence type="ECO:0000256" key="8">
    <source>
        <dbReference type="ARBA" id="ARBA00023136"/>
    </source>
</evidence>
<keyword evidence="7 10" id="KW-1133">Transmembrane helix</keyword>
<feature type="compositionally biased region" description="Polar residues" evidence="9">
    <location>
        <begin position="401"/>
        <end position="410"/>
    </location>
</feature>
<evidence type="ECO:0000256" key="4">
    <source>
        <dbReference type="ARBA" id="ARBA00022676"/>
    </source>
</evidence>
<accession>A0A518K131</accession>
<dbReference type="EMBL" id="CP036348">
    <property type="protein sequence ID" value="QDV71503.1"/>
    <property type="molecule type" value="Genomic_DNA"/>
</dbReference>
<keyword evidence="4" id="KW-0328">Glycosyltransferase</keyword>
<dbReference type="Pfam" id="PF13641">
    <property type="entry name" value="Glyco_tranf_2_3"/>
    <property type="match status" value="1"/>
</dbReference>
<feature type="transmembrane region" description="Helical" evidence="10">
    <location>
        <begin position="278"/>
        <end position="301"/>
    </location>
</feature>
<keyword evidence="6 10" id="KW-0812">Transmembrane</keyword>
<organism evidence="11 12">
    <name type="scientific">Rosistilla carotiformis</name>
    <dbReference type="NCBI Taxonomy" id="2528017"/>
    <lineage>
        <taxon>Bacteria</taxon>
        <taxon>Pseudomonadati</taxon>
        <taxon>Planctomycetota</taxon>
        <taxon>Planctomycetia</taxon>
        <taxon>Pirellulales</taxon>
        <taxon>Pirellulaceae</taxon>
        <taxon>Rosistilla</taxon>
    </lineage>
</organism>
<evidence type="ECO:0000313" key="12">
    <source>
        <dbReference type="Proteomes" id="UP000315082"/>
    </source>
</evidence>
<feature type="transmembrane region" description="Helical" evidence="10">
    <location>
        <begin position="6"/>
        <end position="28"/>
    </location>
</feature>
<dbReference type="InterPro" id="IPR029044">
    <property type="entry name" value="Nucleotide-diphossugar_trans"/>
</dbReference>
<sequence length="410" mass="45272">MTIVSALYCLIAVIVAIQTTAAVCFVWFMSRSGCDRQTANQPKAAIILCLRGADPFLSDCLQSLLSQDYANYLLCVVVDSDEDPAWSVLRKFEGRAGLQIEVLQNPPPTCSLKCSSLVQAIGNLDASFQIVALCDADAVPGPNWLADLAAPLADPGVGVATGNRWYMPQPNSPGSMIRYLWNVPAAVNMVLLRIAWGGSLAIRRDVIDKADLLKHWSGTLCEDTMLYRLLRNHGYRQAFVPTAMIVNRESTTLANVIDWVPRQMLLAKLYHPSWPATVGYGIISIIVPFLAALLIIVAGTQSNSNDMIGVLAALAAFEVSNSLLVGLCQWGVRRRLASRAVQWRSWRWMSVAALPFWVLLSQLISPVFYWKCITAQSIDWRDVRYDISGQTITKHPHSPHRSNTVDSQSL</sequence>
<dbReference type="GO" id="GO:0006679">
    <property type="term" value="P:glucosylceramide biosynthetic process"/>
    <property type="evidence" value="ECO:0007669"/>
    <property type="project" value="TreeGrafter"/>
</dbReference>
<dbReference type="PANTHER" id="PTHR12726:SF0">
    <property type="entry name" value="CERAMIDE GLUCOSYLTRANSFERASE"/>
    <property type="match status" value="1"/>
</dbReference>
<keyword evidence="8 10" id="KW-0472">Membrane</keyword>
<comment type="pathway">
    <text evidence="2">Lipid metabolism; sphingolipid metabolism.</text>
</comment>
<evidence type="ECO:0000256" key="5">
    <source>
        <dbReference type="ARBA" id="ARBA00022679"/>
    </source>
</evidence>
<dbReference type="InterPro" id="IPR025993">
    <property type="entry name" value="Ceramide_glucosylTrfase"/>
</dbReference>
<evidence type="ECO:0000256" key="6">
    <source>
        <dbReference type="ARBA" id="ARBA00022692"/>
    </source>
</evidence>
<evidence type="ECO:0000256" key="9">
    <source>
        <dbReference type="SAM" id="MobiDB-lite"/>
    </source>
</evidence>
<feature type="transmembrane region" description="Helical" evidence="10">
    <location>
        <begin position="348"/>
        <end position="370"/>
    </location>
</feature>
<gene>
    <name evidence="11" type="ORF">Poly24_52400</name>
</gene>
<dbReference type="GO" id="GO:0016020">
    <property type="term" value="C:membrane"/>
    <property type="evidence" value="ECO:0007669"/>
    <property type="project" value="UniProtKB-SubCell"/>
</dbReference>
<evidence type="ECO:0000256" key="10">
    <source>
        <dbReference type="SAM" id="Phobius"/>
    </source>
</evidence>
<dbReference type="AlphaFoldDB" id="A0A518K131"/>
<keyword evidence="12" id="KW-1185">Reference proteome</keyword>
<protein>
    <submittedName>
        <fullName evidence="11">Glycosyl transferase family 2</fullName>
    </submittedName>
</protein>